<dbReference type="RefSeq" id="WP_386818345.1">
    <property type="nucleotide sequence ID" value="NZ_JBHUIT010000002.1"/>
</dbReference>
<name>A0ABW5D6S8_9BACT</name>
<dbReference type="Gene3D" id="3.40.50.150">
    <property type="entry name" value="Vaccinia Virus protein VP39"/>
    <property type="match status" value="1"/>
</dbReference>
<proteinExistence type="inferred from homology"/>
<dbReference type="CDD" id="cd02440">
    <property type="entry name" value="AdoMet_MTases"/>
    <property type="match status" value="1"/>
</dbReference>
<evidence type="ECO:0000256" key="5">
    <source>
        <dbReference type="ARBA" id="ARBA00023098"/>
    </source>
</evidence>
<comment type="similarity">
    <text evidence="1">Belongs to the CFA/CMAS family.</text>
</comment>
<evidence type="ECO:0000256" key="2">
    <source>
        <dbReference type="ARBA" id="ARBA00022603"/>
    </source>
</evidence>
<dbReference type="EMBL" id="JBHUIT010000002">
    <property type="protein sequence ID" value="MFD2255689.1"/>
    <property type="molecule type" value="Genomic_DNA"/>
</dbReference>
<evidence type="ECO:0000313" key="6">
    <source>
        <dbReference type="EMBL" id="MFD2255689.1"/>
    </source>
</evidence>
<dbReference type="Proteomes" id="UP001597375">
    <property type="component" value="Unassembled WGS sequence"/>
</dbReference>
<organism evidence="6 7">
    <name type="scientific">Luteolibacter algae</name>
    <dbReference type="NCBI Taxonomy" id="454151"/>
    <lineage>
        <taxon>Bacteria</taxon>
        <taxon>Pseudomonadati</taxon>
        <taxon>Verrucomicrobiota</taxon>
        <taxon>Verrucomicrobiia</taxon>
        <taxon>Verrucomicrobiales</taxon>
        <taxon>Verrucomicrobiaceae</taxon>
        <taxon>Luteolibacter</taxon>
    </lineage>
</organism>
<dbReference type="GO" id="GO:0008168">
    <property type="term" value="F:methyltransferase activity"/>
    <property type="evidence" value="ECO:0007669"/>
    <property type="project" value="UniProtKB-KW"/>
</dbReference>
<dbReference type="PANTHER" id="PTHR43667">
    <property type="entry name" value="CYCLOPROPANE-FATTY-ACYL-PHOSPHOLIPID SYNTHASE"/>
    <property type="match status" value="1"/>
</dbReference>
<evidence type="ECO:0000313" key="7">
    <source>
        <dbReference type="Proteomes" id="UP001597375"/>
    </source>
</evidence>
<comment type="caution">
    <text evidence="6">The sequence shown here is derived from an EMBL/GenBank/DDBJ whole genome shotgun (WGS) entry which is preliminary data.</text>
</comment>
<dbReference type="GO" id="GO:0032259">
    <property type="term" value="P:methylation"/>
    <property type="evidence" value="ECO:0007669"/>
    <property type="project" value="UniProtKB-KW"/>
</dbReference>
<reference evidence="7" key="1">
    <citation type="journal article" date="2019" name="Int. J. Syst. Evol. Microbiol.">
        <title>The Global Catalogue of Microorganisms (GCM) 10K type strain sequencing project: providing services to taxonomists for standard genome sequencing and annotation.</title>
        <authorList>
            <consortium name="The Broad Institute Genomics Platform"/>
            <consortium name="The Broad Institute Genome Sequencing Center for Infectious Disease"/>
            <person name="Wu L."/>
            <person name="Ma J."/>
        </authorList>
    </citation>
    <scope>NUCLEOTIDE SEQUENCE [LARGE SCALE GENOMIC DNA]</scope>
    <source>
        <strain evidence="7">CGMCC 4.7106</strain>
    </source>
</reference>
<keyword evidence="3 6" id="KW-0808">Transferase</keyword>
<keyword evidence="2 6" id="KW-0489">Methyltransferase</keyword>
<dbReference type="InterPro" id="IPR050723">
    <property type="entry name" value="CFA/CMAS"/>
</dbReference>
<protein>
    <submittedName>
        <fullName evidence="6">Class I SAM-dependent methyltransferase</fullName>
        <ecNumber evidence="6">2.1.1.-</ecNumber>
    </submittedName>
</protein>
<keyword evidence="5" id="KW-0443">Lipid metabolism</keyword>
<evidence type="ECO:0000256" key="1">
    <source>
        <dbReference type="ARBA" id="ARBA00010815"/>
    </source>
</evidence>
<keyword evidence="7" id="KW-1185">Reference proteome</keyword>
<sequence length="433" mass="48759">MKSTSLPIPHETVNRMESRIPETLPERIVLSLFKKFPHGGLALTYPDGGVLHLGSQGEKITAYIVIRETNEFFKRCAFYGNIGMGEAYTDGIWDTPDIAAVISWFALNMDAVQGDDTDSSTLPGVNLLKIVNWFRHLKRSNTIETSRINIAEHYDLGNEFYARWLDETMTYSSAKFISGSETLAEAQREKYDSLCRKLRLTSADHVLEIGCGWGGFSHHAAEHYGCRITAVTISEAQAGFARARIERAGLADLVEIRVQDYRHISGSFDKIISIEMLEAVGHKFHGSFFSKCHEVLKPHGLLGLQYITVPDNRYESLTKGVDWIQRHIFPGSLLLSVTRVGDVLGKTGNLFLHHLEDLGADYAKTLSAWHENFNGALEDIRELGFDERFIRTWNYYLKYCEAGFQTRNISVVQAVYTRPNNLTLVTPADRAGS</sequence>
<dbReference type="PANTHER" id="PTHR43667:SF2">
    <property type="entry name" value="FATTY ACID C-METHYL TRANSFERASE"/>
    <property type="match status" value="1"/>
</dbReference>
<gene>
    <name evidence="6" type="ORF">ACFSSA_03290</name>
</gene>
<dbReference type="InterPro" id="IPR029063">
    <property type="entry name" value="SAM-dependent_MTases_sf"/>
</dbReference>
<dbReference type="EC" id="2.1.1.-" evidence="6"/>
<dbReference type="PIRSF" id="PIRSF003085">
    <property type="entry name" value="CMAS"/>
    <property type="match status" value="1"/>
</dbReference>
<keyword evidence="4" id="KW-0949">S-adenosyl-L-methionine</keyword>
<dbReference type="Pfam" id="PF02353">
    <property type="entry name" value="CMAS"/>
    <property type="match status" value="1"/>
</dbReference>
<dbReference type="InterPro" id="IPR003333">
    <property type="entry name" value="CMAS"/>
</dbReference>
<dbReference type="SUPFAM" id="SSF53335">
    <property type="entry name" value="S-adenosyl-L-methionine-dependent methyltransferases"/>
    <property type="match status" value="1"/>
</dbReference>
<accession>A0ABW5D6S8</accession>
<evidence type="ECO:0000256" key="3">
    <source>
        <dbReference type="ARBA" id="ARBA00022679"/>
    </source>
</evidence>
<evidence type="ECO:0000256" key="4">
    <source>
        <dbReference type="ARBA" id="ARBA00022691"/>
    </source>
</evidence>